<accession>A0ABX1B9H0</accession>
<dbReference type="Pfam" id="PF02786">
    <property type="entry name" value="CPSase_L_D2"/>
    <property type="match status" value="1"/>
</dbReference>
<dbReference type="PANTHER" id="PTHR18866:SF33">
    <property type="entry name" value="METHYLCROTONOYL-COA CARBOXYLASE SUBUNIT ALPHA, MITOCHONDRIAL-RELATED"/>
    <property type="match status" value="1"/>
</dbReference>
<evidence type="ECO:0000259" key="11">
    <source>
        <dbReference type="PROSITE" id="PS50979"/>
    </source>
</evidence>
<feature type="domain" description="Biotin carboxylation" evidence="11">
    <location>
        <begin position="1"/>
        <end position="443"/>
    </location>
</feature>
<dbReference type="PROSITE" id="PS00188">
    <property type="entry name" value="BIOTIN"/>
    <property type="match status" value="1"/>
</dbReference>
<comment type="caution">
    <text evidence="12">The sequence shown here is derived from an EMBL/GenBank/DDBJ whole genome shotgun (WGS) entry which is preliminary data.</text>
</comment>
<evidence type="ECO:0000256" key="2">
    <source>
        <dbReference type="ARBA" id="ARBA00013263"/>
    </source>
</evidence>
<sequence length="582" mass="61539">MRKVLIANRGEIAVRVARACADSGIGSVAVYADQDLDALHVKVADEAYALGGQTPAETYLDIGKLIDVARRSGADAVHPGYGFLSENADFAQAVIDAGLTWIGPPPAAIAALGDKVRARHIAQKVGAPLVAGTKDPVADVSEVVAFAEEHGLPIAIKAAYGGGGRGIKVARRIEEVPELYESAVREAVAAFGRGECFVERYLDRPRHVETQCLADRAGNVVVVSTRDCSLQRRHQKLVEEAPAPFLTDEQVSVLYASSKAILKEAGYVGAGTCEFLVGQDGTISFLEVNTRLQVEHPVSEEVAGIDLVREMFRVADGELLGYDDPALRGHSIEFRINAEDAGRNFLPAPGTLTTMRTPSGPGVRLDAGYEAGMTVPGTFDSLVAKLIVTGRTRRETLERARRALAEFEITGMPTVLPFHRAVVADPAFTSEPFTVHTRWIETEWDNPVPPYEGEVASPDATASARETVTVEVGGKRLEVVLPAGLGSTAPAPSKTPRRTAGRTRKASAAGGDALVSPMQGTIVKVVASDGDVVDEGDTVVVLEAMKMEQPLAAHKAGTITGLTAAIGQTVTAGATICEIKNT</sequence>
<gene>
    <name evidence="12" type="ORF">HCN51_29230</name>
</gene>
<dbReference type="SUPFAM" id="SSF51246">
    <property type="entry name" value="Rudiment single hybrid motif"/>
    <property type="match status" value="1"/>
</dbReference>
<feature type="domain" description="Lipoyl-binding" evidence="9">
    <location>
        <begin position="503"/>
        <end position="580"/>
    </location>
</feature>
<dbReference type="InterPro" id="IPR000089">
    <property type="entry name" value="Biotin_lipoyl"/>
</dbReference>
<keyword evidence="3" id="KW-0436">Ligase</keyword>
<name>A0ABX1B9H0_9ACTN</name>
<evidence type="ECO:0000259" key="9">
    <source>
        <dbReference type="PROSITE" id="PS50968"/>
    </source>
</evidence>
<dbReference type="InterPro" id="IPR011053">
    <property type="entry name" value="Single_hybrid_motif"/>
</dbReference>
<organism evidence="12 13">
    <name type="scientific">Nonomuraea composti</name>
    <dbReference type="NCBI Taxonomy" id="2720023"/>
    <lineage>
        <taxon>Bacteria</taxon>
        <taxon>Bacillati</taxon>
        <taxon>Actinomycetota</taxon>
        <taxon>Actinomycetes</taxon>
        <taxon>Streptosporangiales</taxon>
        <taxon>Streptosporangiaceae</taxon>
        <taxon>Nonomuraea</taxon>
    </lineage>
</organism>
<dbReference type="Proteomes" id="UP000696294">
    <property type="component" value="Unassembled WGS sequence"/>
</dbReference>
<keyword evidence="5 7" id="KW-0067">ATP-binding</keyword>
<evidence type="ECO:0000256" key="7">
    <source>
        <dbReference type="PROSITE-ProRule" id="PRU00409"/>
    </source>
</evidence>
<keyword evidence="4 7" id="KW-0547">Nucleotide-binding</keyword>
<feature type="region of interest" description="Disordered" evidence="8">
    <location>
        <begin position="484"/>
        <end position="511"/>
    </location>
</feature>
<evidence type="ECO:0000256" key="1">
    <source>
        <dbReference type="ARBA" id="ARBA00001953"/>
    </source>
</evidence>
<dbReference type="PROSITE" id="PS50968">
    <property type="entry name" value="BIOTINYL_LIPOYL"/>
    <property type="match status" value="1"/>
</dbReference>
<dbReference type="InterPro" id="IPR005479">
    <property type="entry name" value="CPAse_ATP-bd"/>
</dbReference>
<dbReference type="InterPro" id="IPR011761">
    <property type="entry name" value="ATP-grasp"/>
</dbReference>
<dbReference type="PANTHER" id="PTHR18866">
    <property type="entry name" value="CARBOXYLASE:PYRUVATE/ACETYL-COA/PROPIONYL-COA CARBOXYLASE"/>
    <property type="match status" value="1"/>
</dbReference>
<dbReference type="PROSITE" id="PS50979">
    <property type="entry name" value="BC"/>
    <property type="match status" value="1"/>
</dbReference>
<dbReference type="Pfam" id="PF00289">
    <property type="entry name" value="Biotin_carb_N"/>
    <property type="match status" value="1"/>
</dbReference>
<dbReference type="InterPro" id="IPR001882">
    <property type="entry name" value="Biotin_BS"/>
</dbReference>
<dbReference type="Pfam" id="PF02785">
    <property type="entry name" value="Biotin_carb_C"/>
    <property type="match status" value="1"/>
</dbReference>
<feature type="compositionally biased region" description="Basic residues" evidence="8">
    <location>
        <begin position="495"/>
        <end position="505"/>
    </location>
</feature>
<dbReference type="SUPFAM" id="SSF52440">
    <property type="entry name" value="PreATP-grasp domain"/>
    <property type="match status" value="1"/>
</dbReference>
<reference evidence="12 13" key="1">
    <citation type="submission" date="2020-03" db="EMBL/GenBank/DDBJ databases">
        <title>WGS of actinomycetes isolated from Thailand.</title>
        <authorList>
            <person name="Thawai C."/>
        </authorList>
    </citation>
    <scope>NUCLEOTIDE SEQUENCE [LARGE SCALE GENOMIC DNA]</scope>
    <source>
        <strain evidence="12 13">FMUSA5-5</strain>
    </source>
</reference>
<dbReference type="InterPro" id="IPR011764">
    <property type="entry name" value="Biotin_carboxylation_dom"/>
</dbReference>
<dbReference type="PROSITE" id="PS50975">
    <property type="entry name" value="ATP_GRASP"/>
    <property type="match status" value="1"/>
</dbReference>
<feature type="domain" description="ATP-grasp" evidence="10">
    <location>
        <begin position="119"/>
        <end position="316"/>
    </location>
</feature>
<proteinExistence type="predicted"/>
<keyword evidence="13" id="KW-1185">Reference proteome</keyword>
<dbReference type="EMBL" id="JAATEP010000022">
    <property type="protein sequence ID" value="NJP93482.1"/>
    <property type="molecule type" value="Genomic_DNA"/>
</dbReference>
<evidence type="ECO:0000313" key="13">
    <source>
        <dbReference type="Proteomes" id="UP000696294"/>
    </source>
</evidence>
<evidence type="ECO:0000256" key="8">
    <source>
        <dbReference type="SAM" id="MobiDB-lite"/>
    </source>
</evidence>
<dbReference type="SUPFAM" id="SSF56059">
    <property type="entry name" value="Glutathione synthetase ATP-binding domain-like"/>
    <property type="match status" value="1"/>
</dbReference>
<dbReference type="PROSITE" id="PS00867">
    <property type="entry name" value="CPSASE_2"/>
    <property type="match status" value="1"/>
</dbReference>
<keyword evidence="6" id="KW-0092">Biotin</keyword>
<dbReference type="Gene3D" id="2.40.50.100">
    <property type="match status" value="1"/>
</dbReference>
<evidence type="ECO:0000259" key="10">
    <source>
        <dbReference type="PROSITE" id="PS50975"/>
    </source>
</evidence>
<dbReference type="SMART" id="SM00878">
    <property type="entry name" value="Biotin_carb_C"/>
    <property type="match status" value="1"/>
</dbReference>
<dbReference type="InterPro" id="IPR011054">
    <property type="entry name" value="Rudment_hybrid_motif"/>
</dbReference>
<evidence type="ECO:0000256" key="6">
    <source>
        <dbReference type="ARBA" id="ARBA00023267"/>
    </source>
</evidence>
<protein>
    <recommendedName>
        <fullName evidence="2">biotin carboxylase</fullName>
        <ecNumber evidence="2">6.3.4.14</ecNumber>
    </recommendedName>
</protein>
<dbReference type="InterPro" id="IPR050856">
    <property type="entry name" value="Biotin_carboxylase_complex"/>
</dbReference>
<dbReference type="InterPro" id="IPR016185">
    <property type="entry name" value="PreATP-grasp_dom_sf"/>
</dbReference>
<dbReference type="EC" id="6.3.4.14" evidence="2"/>
<dbReference type="InterPro" id="IPR005482">
    <property type="entry name" value="Biotin_COase_C"/>
</dbReference>
<dbReference type="InterPro" id="IPR005481">
    <property type="entry name" value="BC-like_N"/>
</dbReference>
<dbReference type="Gene3D" id="3.30.470.20">
    <property type="entry name" value="ATP-grasp fold, B domain"/>
    <property type="match status" value="1"/>
</dbReference>
<dbReference type="CDD" id="cd06850">
    <property type="entry name" value="biotinyl_domain"/>
    <property type="match status" value="1"/>
</dbReference>
<evidence type="ECO:0000256" key="4">
    <source>
        <dbReference type="ARBA" id="ARBA00022741"/>
    </source>
</evidence>
<comment type="cofactor">
    <cofactor evidence="1">
        <name>biotin</name>
        <dbReference type="ChEBI" id="CHEBI:57586"/>
    </cofactor>
</comment>
<dbReference type="Pfam" id="PF00364">
    <property type="entry name" value="Biotin_lipoyl"/>
    <property type="match status" value="1"/>
</dbReference>
<dbReference type="RefSeq" id="WP_168013584.1">
    <property type="nucleotide sequence ID" value="NZ_JAATEP010000022.1"/>
</dbReference>
<evidence type="ECO:0000256" key="3">
    <source>
        <dbReference type="ARBA" id="ARBA00022598"/>
    </source>
</evidence>
<dbReference type="SUPFAM" id="SSF51230">
    <property type="entry name" value="Single hybrid motif"/>
    <property type="match status" value="1"/>
</dbReference>
<evidence type="ECO:0000313" key="12">
    <source>
        <dbReference type="EMBL" id="NJP93482.1"/>
    </source>
</evidence>
<evidence type="ECO:0000256" key="5">
    <source>
        <dbReference type="ARBA" id="ARBA00022840"/>
    </source>
</evidence>